<dbReference type="EMBL" id="JARKIK010000068">
    <property type="protein sequence ID" value="KAK8729231.1"/>
    <property type="molecule type" value="Genomic_DNA"/>
</dbReference>
<sequence length="587" mass="65473">AIVSTMEEEEHIKFEMELESIVESDDFTIFNQDDLPVGGFQVMEDIRRKGKLCDVTLKVDDQCFSAHRIVLAAVIPYFNAMFTHDMAESKQKEITMQGIDPSALESLINFAYSGKVKIDGANVQSLLVGASFLQLSKVREACADFLKHRLHPHNVLGIRTFADTLACWSLVEASNRYLQKHFVEVSVSEEFLNLSFSDVREIISRDELNVQSEESVFESVMAWTKRDLDQRGHNLPELLTKVRMPLLTPQYLTDRVATENLIRSSHECRDLLDEAKDYHLMPERRPLLQSFRTRPRCCNDIVGLIYAVGGLTKSGDSLSTVEVYDPIVGRWQMAESMSMLRSRVGVVVMKKKLYAIGGYNGLDRLATVEVFDPISKCWSKVCPMNCKRSAVGAAVLNDHLYVCGGYDGVASLNTVECYNSETNKWVMVTSMTKHRSAAGVVAFDGHVYAIGGHDGLSIFDSVERYDPTTGQWTPVTPMLSKRCRLGAATLDGKLYVCGGYDGSTFLRTVEVYDPITSRWSFIAPMSVTRSRVALVANMGRLYAIGGYDGVSNLSTVEVYNPEQDQWEFITSMCAHEGGVGVGVIPLP</sequence>
<accession>A0AAW0WQD8</accession>
<dbReference type="SMART" id="SM00612">
    <property type="entry name" value="Kelch"/>
    <property type="match status" value="6"/>
</dbReference>
<dbReference type="InterPro" id="IPR011333">
    <property type="entry name" value="SKP1/BTB/POZ_sf"/>
</dbReference>
<dbReference type="Proteomes" id="UP001445076">
    <property type="component" value="Unassembled WGS sequence"/>
</dbReference>
<dbReference type="PIRSF" id="PIRSF037037">
    <property type="entry name" value="Kelch-like_protein_gigaxonin"/>
    <property type="match status" value="1"/>
</dbReference>
<gene>
    <name evidence="7" type="ORF">OTU49_008694</name>
</gene>
<dbReference type="InterPro" id="IPR011705">
    <property type="entry name" value="BACK"/>
</dbReference>
<dbReference type="InterPro" id="IPR030603">
    <property type="entry name" value="KLHL18_BTB/POZ"/>
</dbReference>
<dbReference type="GO" id="GO:0003779">
    <property type="term" value="F:actin binding"/>
    <property type="evidence" value="ECO:0007669"/>
    <property type="project" value="UniProtKB-KW"/>
</dbReference>
<keyword evidence="2" id="KW-0880">Kelch repeat</keyword>
<organism evidence="7 8">
    <name type="scientific">Cherax quadricarinatus</name>
    <name type="common">Australian red claw crayfish</name>
    <dbReference type="NCBI Taxonomy" id="27406"/>
    <lineage>
        <taxon>Eukaryota</taxon>
        <taxon>Metazoa</taxon>
        <taxon>Ecdysozoa</taxon>
        <taxon>Arthropoda</taxon>
        <taxon>Crustacea</taxon>
        <taxon>Multicrustacea</taxon>
        <taxon>Malacostraca</taxon>
        <taxon>Eumalacostraca</taxon>
        <taxon>Eucarida</taxon>
        <taxon>Decapoda</taxon>
        <taxon>Pleocyemata</taxon>
        <taxon>Astacidea</taxon>
        <taxon>Parastacoidea</taxon>
        <taxon>Parastacidae</taxon>
        <taxon>Cherax</taxon>
    </lineage>
</organism>
<comment type="caution">
    <text evidence="7">The sequence shown here is derived from an EMBL/GenBank/DDBJ whole genome shotgun (WGS) entry which is preliminary data.</text>
</comment>
<dbReference type="SUPFAM" id="SSF50965">
    <property type="entry name" value="Galactose oxidase, central domain"/>
    <property type="match status" value="1"/>
</dbReference>
<dbReference type="FunFam" id="3.30.710.10:FF:000001">
    <property type="entry name" value="Kelch-like family member 20"/>
    <property type="match status" value="1"/>
</dbReference>
<dbReference type="Pfam" id="PF07707">
    <property type="entry name" value="BACK"/>
    <property type="match status" value="1"/>
</dbReference>
<evidence type="ECO:0000313" key="8">
    <source>
        <dbReference type="Proteomes" id="UP001445076"/>
    </source>
</evidence>
<dbReference type="Gene3D" id="1.25.40.420">
    <property type="match status" value="1"/>
</dbReference>
<keyword evidence="8" id="KW-1185">Reference proteome</keyword>
<dbReference type="PANTHER" id="PTHR45632">
    <property type="entry name" value="LD33804P"/>
    <property type="match status" value="1"/>
</dbReference>
<dbReference type="InterPro" id="IPR015915">
    <property type="entry name" value="Kelch-typ_b-propeller"/>
</dbReference>
<name>A0AAW0WQD8_CHEQU</name>
<dbReference type="CDD" id="cd18247">
    <property type="entry name" value="BTB_POZ_KLHL18"/>
    <property type="match status" value="1"/>
</dbReference>
<evidence type="ECO:0000259" key="6">
    <source>
        <dbReference type="PROSITE" id="PS50097"/>
    </source>
</evidence>
<keyword evidence="4" id="KW-0009">Actin-binding</keyword>
<comment type="function">
    <text evidence="5">Probable substrate-specific adapter of an E3 ubiquitin-protein ligase complex which mediates the ubiquitination and subsequent proteasomal degradation of target proteins. May have a role in synapse differentiation and growth.</text>
</comment>
<dbReference type="GO" id="GO:0005737">
    <property type="term" value="C:cytoplasm"/>
    <property type="evidence" value="ECO:0007669"/>
    <property type="project" value="UniProtKB-ARBA"/>
</dbReference>
<evidence type="ECO:0000256" key="2">
    <source>
        <dbReference type="ARBA" id="ARBA00022441"/>
    </source>
</evidence>
<reference evidence="7 8" key="1">
    <citation type="journal article" date="2024" name="BMC Genomics">
        <title>Genome assembly of redclaw crayfish (Cherax quadricarinatus) provides insights into its immune adaptation and hypoxia tolerance.</title>
        <authorList>
            <person name="Liu Z."/>
            <person name="Zheng J."/>
            <person name="Li H."/>
            <person name="Fang K."/>
            <person name="Wang S."/>
            <person name="He J."/>
            <person name="Zhou D."/>
            <person name="Weng S."/>
            <person name="Chi M."/>
            <person name="Gu Z."/>
            <person name="He J."/>
            <person name="Li F."/>
            <person name="Wang M."/>
        </authorList>
    </citation>
    <scope>NUCLEOTIDE SEQUENCE [LARGE SCALE GENOMIC DNA]</scope>
    <source>
        <strain evidence="7">ZL_2023a</strain>
    </source>
</reference>
<dbReference type="Pfam" id="PF24681">
    <property type="entry name" value="Kelch_KLHDC2_KLHL20_DRC7"/>
    <property type="match status" value="1"/>
</dbReference>
<evidence type="ECO:0000256" key="5">
    <source>
        <dbReference type="ARBA" id="ARBA00043912"/>
    </source>
</evidence>
<keyword evidence="3" id="KW-0677">Repeat</keyword>
<dbReference type="InterPro" id="IPR006652">
    <property type="entry name" value="Kelch_1"/>
</dbReference>
<dbReference type="SMART" id="SM00875">
    <property type="entry name" value="BACK"/>
    <property type="match status" value="1"/>
</dbReference>
<dbReference type="AlphaFoldDB" id="A0AAW0WQD8"/>
<evidence type="ECO:0000256" key="3">
    <source>
        <dbReference type="ARBA" id="ARBA00022737"/>
    </source>
</evidence>
<feature type="domain" description="BTB" evidence="6">
    <location>
        <begin position="53"/>
        <end position="120"/>
    </location>
</feature>
<proteinExistence type="predicted"/>
<dbReference type="PANTHER" id="PTHR45632:SF17">
    <property type="entry name" value="KELCH-LIKE PROTEIN 31"/>
    <property type="match status" value="1"/>
</dbReference>
<dbReference type="SUPFAM" id="SSF54695">
    <property type="entry name" value="POZ domain"/>
    <property type="match status" value="1"/>
</dbReference>
<dbReference type="Gene3D" id="3.30.710.10">
    <property type="entry name" value="Potassium Channel Kv1.1, Chain A"/>
    <property type="match status" value="1"/>
</dbReference>
<dbReference type="Pfam" id="PF01344">
    <property type="entry name" value="Kelch_1"/>
    <property type="match status" value="2"/>
</dbReference>
<dbReference type="InterPro" id="IPR011043">
    <property type="entry name" value="Gal_Oxase/kelch_b-propeller"/>
</dbReference>
<dbReference type="FunFam" id="1.25.40.420:FF:000001">
    <property type="entry name" value="Kelch-like family member 12"/>
    <property type="match status" value="1"/>
</dbReference>
<dbReference type="SMART" id="SM00225">
    <property type="entry name" value="BTB"/>
    <property type="match status" value="1"/>
</dbReference>
<dbReference type="PROSITE" id="PS50097">
    <property type="entry name" value="BTB"/>
    <property type="match status" value="1"/>
</dbReference>
<feature type="non-terminal residue" evidence="7">
    <location>
        <position position="1"/>
    </location>
</feature>
<protein>
    <recommendedName>
        <fullName evidence="1">Kelch-like protein diablo</fullName>
    </recommendedName>
</protein>
<evidence type="ECO:0000313" key="7">
    <source>
        <dbReference type="EMBL" id="KAK8729231.1"/>
    </source>
</evidence>
<dbReference type="InterPro" id="IPR017096">
    <property type="entry name" value="BTB-kelch_protein"/>
</dbReference>
<dbReference type="Pfam" id="PF00651">
    <property type="entry name" value="BTB"/>
    <property type="match status" value="1"/>
</dbReference>
<dbReference type="InterPro" id="IPR000210">
    <property type="entry name" value="BTB/POZ_dom"/>
</dbReference>
<dbReference type="Gene3D" id="2.120.10.80">
    <property type="entry name" value="Kelch-type beta propeller"/>
    <property type="match status" value="2"/>
</dbReference>
<evidence type="ECO:0000256" key="1">
    <source>
        <dbReference type="ARBA" id="ARBA00013699"/>
    </source>
</evidence>
<dbReference type="CDD" id="cd18457">
    <property type="entry name" value="BACK_KLHL18"/>
    <property type="match status" value="1"/>
</dbReference>
<evidence type="ECO:0000256" key="4">
    <source>
        <dbReference type="ARBA" id="ARBA00023203"/>
    </source>
</evidence>